<dbReference type="GO" id="GO:0045892">
    <property type="term" value="P:negative regulation of DNA-templated transcription"/>
    <property type="evidence" value="ECO:0007669"/>
    <property type="project" value="TreeGrafter"/>
</dbReference>
<evidence type="ECO:0000313" key="6">
    <source>
        <dbReference type="Proteomes" id="UP000565715"/>
    </source>
</evidence>
<keyword evidence="1" id="KW-0805">Transcription regulation</keyword>
<reference evidence="5 6" key="1">
    <citation type="submission" date="2020-04" db="EMBL/GenBank/DDBJ databases">
        <title>MicrobeNet Type strains.</title>
        <authorList>
            <person name="Nicholson A.C."/>
        </authorList>
    </citation>
    <scope>NUCLEOTIDE SEQUENCE [LARGE SCALE GENOMIC DNA]</scope>
    <source>
        <strain evidence="5 6">DSM 45078</strain>
    </source>
</reference>
<dbReference type="InterPro" id="IPR036388">
    <property type="entry name" value="WH-like_DNA-bd_sf"/>
</dbReference>
<dbReference type="CDD" id="cd07377">
    <property type="entry name" value="WHTH_GntR"/>
    <property type="match status" value="1"/>
</dbReference>
<dbReference type="Pfam" id="PF00392">
    <property type="entry name" value="GntR"/>
    <property type="match status" value="1"/>
</dbReference>
<dbReference type="GO" id="GO:0003700">
    <property type="term" value="F:DNA-binding transcription factor activity"/>
    <property type="evidence" value="ECO:0007669"/>
    <property type="project" value="InterPro"/>
</dbReference>
<dbReference type="PRINTS" id="PR00035">
    <property type="entry name" value="HTHGNTR"/>
</dbReference>
<dbReference type="InterPro" id="IPR028978">
    <property type="entry name" value="Chorismate_lyase_/UTRA_dom_sf"/>
</dbReference>
<dbReference type="InterPro" id="IPR050679">
    <property type="entry name" value="Bact_HTH_transcr_reg"/>
</dbReference>
<name>A0A846XQ98_9NOCA</name>
<dbReference type="InterPro" id="IPR000524">
    <property type="entry name" value="Tscrpt_reg_HTH_GntR"/>
</dbReference>
<dbReference type="InterPro" id="IPR036390">
    <property type="entry name" value="WH_DNA-bd_sf"/>
</dbReference>
<evidence type="ECO:0000259" key="4">
    <source>
        <dbReference type="PROSITE" id="PS50949"/>
    </source>
</evidence>
<dbReference type="PANTHER" id="PTHR44846:SF1">
    <property type="entry name" value="MANNOSYL-D-GLYCERATE TRANSPORT_METABOLISM SYSTEM REPRESSOR MNGR-RELATED"/>
    <property type="match status" value="1"/>
</dbReference>
<sequence length="238" mass="26346">MTLYAQVEAALAERIGAHWQIGDRLPTEDELVRQFGVSRITVRRAVQNLAARGLVDVRQGVGTFVAAPRITQQLMELTGFVEDVHALGLEASAEVVTVETVTASRDVADALEVPFGSAVTFIERIRRADGRALSFDQTYLVHDVGQRIAEEDLENTQIFTLLEHTYGVPLAGATYRMSACLADSDVAAALDTEIGEAVFRIERTTCTTNDRPVDYEILHYRGDAVTFETRLHRRRDAP</sequence>
<proteinExistence type="predicted"/>
<keyword evidence="2" id="KW-0238">DNA-binding</keyword>
<dbReference type="AlphaFoldDB" id="A0A846XQ98"/>
<keyword evidence="3" id="KW-0804">Transcription</keyword>
<organism evidence="5 6">
    <name type="scientific">Nocardia speluncae</name>
    <dbReference type="NCBI Taxonomy" id="419477"/>
    <lineage>
        <taxon>Bacteria</taxon>
        <taxon>Bacillati</taxon>
        <taxon>Actinomycetota</taxon>
        <taxon>Actinomycetes</taxon>
        <taxon>Mycobacteriales</taxon>
        <taxon>Nocardiaceae</taxon>
        <taxon>Nocardia</taxon>
    </lineage>
</organism>
<evidence type="ECO:0000313" key="5">
    <source>
        <dbReference type="EMBL" id="NKY36900.1"/>
    </source>
</evidence>
<dbReference type="Proteomes" id="UP000565715">
    <property type="component" value="Unassembled WGS sequence"/>
</dbReference>
<dbReference type="RefSeq" id="WP_084470874.1">
    <property type="nucleotide sequence ID" value="NZ_JAAXOO010000007.1"/>
</dbReference>
<feature type="domain" description="HTH gntR-type" evidence="4">
    <location>
        <begin position="1"/>
        <end position="68"/>
    </location>
</feature>
<dbReference type="Pfam" id="PF07702">
    <property type="entry name" value="UTRA"/>
    <property type="match status" value="1"/>
</dbReference>
<dbReference type="SMART" id="SM00866">
    <property type="entry name" value="UTRA"/>
    <property type="match status" value="1"/>
</dbReference>
<gene>
    <name evidence="5" type="ORF">HGA13_28090</name>
</gene>
<dbReference type="InterPro" id="IPR011663">
    <property type="entry name" value="UTRA"/>
</dbReference>
<dbReference type="GO" id="GO:0003677">
    <property type="term" value="F:DNA binding"/>
    <property type="evidence" value="ECO:0007669"/>
    <property type="project" value="UniProtKB-KW"/>
</dbReference>
<comment type="caution">
    <text evidence="5">The sequence shown here is derived from an EMBL/GenBank/DDBJ whole genome shotgun (WGS) entry which is preliminary data.</text>
</comment>
<accession>A0A846XQ98</accession>
<evidence type="ECO:0000256" key="3">
    <source>
        <dbReference type="ARBA" id="ARBA00023163"/>
    </source>
</evidence>
<dbReference type="EMBL" id="JAAXOO010000007">
    <property type="protein sequence ID" value="NKY36900.1"/>
    <property type="molecule type" value="Genomic_DNA"/>
</dbReference>
<evidence type="ECO:0000256" key="1">
    <source>
        <dbReference type="ARBA" id="ARBA00023015"/>
    </source>
</evidence>
<dbReference type="SMART" id="SM00345">
    <property type="entry name" value="HTH_GNTR"/>
    <property type="match status" value="1"/>
</dbReference>
<keyword evidence="6" id="KW-1185">Reference proteome</keyword>
<dbReference type="SUPFAM" id="SSF64288">
    <property type="entry name" value="Chorismate lyase-like"/>
    <property type="match status" value="1"/>
</dbReference>
<dbReference type="Gene3D" id="1.10.10.10">
    <property type="entry name" value="Winged helix-like DNA-binding domain superfamily/Winged helix DNA-binding domain"/>
    <property type="match status" value="1"/>
</dbReference>
<dbReference type="SUPFAM" id="SSF46785">
    <property type="entry name" value="Winged helix' DNA-binding domain"/>
    <property type="match status" value="1"/>
</dbReference>
<dbReference type="PANTHER" id="PTHR44846">
    <property type="entry name" value="MANNOSYL-D-GLYCERATE TRANSPORT/METABOLISM SYSTEM REPRESSOR MNGR-RELATED"/>
    <property type="match status" value="1"/>
</dbReference>
<dbReference type="Gene3D" id="3.40.1410.10">
    <property type="entry name" value="Chorismate lyase-like"/>
    <property type="match status" value="1"/>
</dbReference>
<protein>
    <submittedName>
        <fullName evidence="5">GntR family transcriptional regulator</fullName>
    </submittedName>
</protein>
<dbReference type="PROSITE" id="PS50949">
    <property type="entry name" value="HTH_GNTR"/>
    <property type="match status" value="1"/>
</dbReference>
<evidence type="ECO:0000256" key="2">
    <source>
        <dbReference type="ARBA" id="ARBA00023125"/>
    </source>
</evidence>